<gene>
    <name evidence="3" type="ORF">OIDMADRAFT_166712</name>
</gene>
<dbReference type="Gene3D" id="1.20.58.120">
    <property type="entry name" value="BAG domain"/>
    <property type="match status" value="1"/>
</dbReference>
<reference evidence="3 4" key="1">
    <citation type="submission" date="2014-04" db="EMBL/GenBank/DDBJ databases">
        <authorList>
            <consortium name="DOE Joint Genome Institute"/>
            <person name="Kuo A."/>
            <person name="Martino E."/>
            <person name="Perotto S."/>
            <person name="Kohler A."/>
            <person name="Nagy L.G."/>
            <person name="Floudas D."/>
            <person name="Copeland A."/>
            <person name="Barry K.W."/>
            <person name="Cichocki N."/>
            <person name="Veneault-Fourrey C."/>
            <person name="LaButti K."/>
            <person name="Lindquist E.A."/>
            <person name="Lipzen A."/>
            <person name="Lundell T."/>
            <person name="Morin E."/>
            <person name="Murat C."/>
            <person name="Sun H."/>
            <person name="Tunlid A."/>
            <person name="Henrissat B."/>
            <person name="Grigoriev I.V."/>
            <person name="Hibbett D.S."/>
            <person name="Martin F."/>
            <person name="Nordberg H.P."/>
            <person name="Cantor M.N."/>
            <person name="Hua S.X."/>
        </authorList>
    </citation>
    <scope>NUCLEOTIDE SEQUENCE [LARGE SCALE GENOMIC DNA]</scope>
    <source>
        <strain evidence="3 4">Zn</strain>
    </source>
</reference>
<feature type="compositionally biased region" description="Polar residues" evidence="1">
    <location>
        <begin position="174"/>
        <end position="183"/>
    </location>
</feature>
<protein>
    <recommendedName>
        <fullName evidence="2">BAG domain-containing protein</fullName>
    </recommendedName>
</protein>
<reference evidence="4" key="2">
    <citation type="submission" date="2015-01" db="EMBL/GenBank/DDBJ databases">
        <title>Evolutionary Origins and Diversification of the Mycorrhizal Mutualists.</title>
        <authorList>
            <consortium name="DOE Joint Genome Institute"/>
            <consortium name="Mycorrhizal Genomics Consortium"/>
            <person name="Kohler A."/>
            <person name="Kuo A."/>
            <person name="Nagy L.G."/>
            <person name="Floudas D."/>
            <person name="Copeland A."/>
            <person name="Barry K.W."/>
            <person name="Cichocki N."/>
            <person name="Veneault-Fourrey C."/>
            <person name="LaButti K."/>
            <person name="Lindquist E.A."/>
            <person name="Lipzen A."/>
            <person name="Lundell T."/>
            <person name="Morin E."/>
            <person name="Murat C."/>
            <person name="Riley R."/>
            <person name="Ohm R."/>
            <person name="Sun H."/>
            <person name="Tunlid A."/>
            <person name="Henrissat B."/>
            <person name="Grigoriev I.V."/>
            <person name="Hibbett D.S."/>
            <person name="Martin F."/>
        </authorList>
    </citation>
    <scope>NUCLEOTIDE SEQUENCE [LARGE SCALE GENOMIC DNA]</scope>
    <source>
        <strain evidence="4">Zn</strain>
    </source>
</reference>
<evidence type="ECO:0000259" key="2">
    <source>
        <dbReference type="Pfam" id="PF02179"/>
    </source>
</evidence>
<feature type="domain" description="BAG" evidence="2">
    <location>
        <begin position="208"/>
        <end position="283"/>
    </location>
</feature>
<feature type="region of interest" description="Disordered" evidence="1">
    <location>
        <begin position="170"/>
        <end position="198"/>
    </location>
</feature>
<evidence type="ECO:0000313" key="4">
    <source>
        <dbReference type="Proteomes" id="UP000054321"/>
    </source>
</evidence>
<dbReference type="HOGENOM" id="CLU_032998_0_0_1"/>
<accession>A0A0C3DB02</accession>
<dbReference type="Proteomes" id="UP000054321">
    <property type="component" value="Unassembled WGS sequence"/>
</dbReference>
<dbReference type="Pfam" id="PF02179">
    <property type="entry name" value="BAG"/>
    <property type="match status" value="1"/>
</dbReference>
<dbReference type="SUPFAM" id="SSF63491">
    <property type="entry name" value="BAG domain"/>
    <property type="match status" value="1"/>
</dbReference>
<dbReference type="InterPro" id="IPR003103">
    <property type="entry name" value="BAG_domain"/>
</dbReference>
<dbReference type="EMBL" id="KN832879">
    <property type="protein sequence ID" value="KIM99087.1"/>
    <property type="molecule type" value="Genomic_DNA"/>
</dbReference>
<dbReference type="InterPro" id="IPR029071">
    <property type="entry name" value="Ubiquitin-like_domsf"/>
</dbReference>
<evidence type="ECO:0000256" key="1">
    <source>
        <dbReference type="SAM" id="MobiDB-lite"/>
    </source>
</evidence>
<dbReference type="InterPro" id="IPR036533">
    <property type="entry name" value="BAG_dom_sf"/>
</dbReference>
<feature type="non-terminal residue" evidence="3">
    <location>
        <position position="286"/>
    </location>
</feature>
<name>A0A0C3DB02_OIDMZ</name>
<dbReference type="STRING" id="913774.A0A0C3DB02"/>
<keyword evidence="4" id="KW-1185">Reference proteome</keyword>
<organism evidence="3 4">
    <name type="scientific">Oidiodendron maius (strain Zn)</name>
    <dbReference type="NCBI Taxonomy" id="913774"/>
    <lineage>
        <taxon>Eukaryota</taxon>
        <taxon>Fungi</taxon>
        <taxon>Dikarya</taxon>
        <taxon>Ascomycota</taxon>
        <taxon>Pezizomycotina</taxon>
        <taxon>Leotiomycetes</taxon>
        <taxon>Leotiomycetes incertae sedis</taxon>
        <taxon>Myxotrichaceae</taxon>
        <taxon>Oidiodendron</taxon>
    </lineage>
</organism>
<dbReference type="SUPFAM" id="SSF54236">
    <property type="entry name" value="Ubiquitin-like"/>
    <property type="match status" value="1"/>
</dbReference>
<sequence>MTSQAAKLAKFSIAMSFQFEKKFAARAEGQKPSASSTSAPVVTDDDFSYITDADLDQQAHSFSTRVNQTDVLCLWYQGNSHDLRFPPNTIKKPSCTIGNVRAVIDSLYLDANTIKLIYMGQELTDDSKSCRDYNITNQSEILGIDGDAYLERPYYLHDFITAARRILSGGNGKEMQQSPSQKGSEPWEPITTGDHWTSSSTSMEQLVAISRQLHSRIIPLCIKFIAQPPRKEQQRVREGKELVELVISKILMKLDAVEVVGDDEAGSRRRSLAKIASKVVSDLNTA</sequence>
<proteinExistence type="predicted"/>
<dbReference type="Gene3D" id="3.10.20.90">
    <property type="entry name" value="Phosphatidylinositol 3-kinase Catalytic Subunit, Chain A, domain 1"/>
    <property type="match status" value="1"/>
</dbReference>
<dbReference type="AlphaFoldDB" id="A0A0C3DB02"/>
<dbReference type="InParanoid" id="A0A0C3DB02"/>
<dbReference type="OrthoDB" id="417450at2759"/>
<dbReference type="GO" id="GO:0051087">
    <property type="term" value="F:protein-folding chaperone binding"/>
    <property type="evidence" value="ECO:0007669"/>
    <property type="project" value="InterPro"/>
</dbReference>
<evidence type="ECO:0000313" key="3">
    <source>
        <dbReference type="EMBL" id="KIM99087.1"/>
    </source>
</evidence>